<keyword evidence="3 5" id="KW-0067">ATP-binding</keyword>
<dbReference type="GO" id="GO:0016887">
    <property type="term" value="F:ATP hydrolysis activity"/>
    <property type="evidence" value="ECO:0007669"/>
    <property type="project" value="InterPro"/>
</dbReference>
<dbReference type="Pfam" id="PF00005">
    <property type="entry name" value="ABC_tran"/>
    <property type="match status" value="1"/>
</dbReference>
<dbReference type="SUPFAM" id="SSF52540">
    <property type="entry name" value="P-loop containing nucleoside triphosphate hydrolases"/>
    <property type="match status" value="1"/>
</dbReference>
<keyword evidence="1" id="KW-0813">Transport</keyword>
<dbReference type="GO" id="GO:0015188">
    <property type="term" value="F:L-isoleucine transmembrane transporter activity"/>
    <property type="evidence" value="ECO:0007669"/>
    <property type="project" value="TreeGrafter"/>
</dbReference>
<dbReference type="Proteomes" id="UP000221168">
    <property type="component" value="Unassembled WGS sequence"/>
</dbReference>
<evidence type="ECO:0000259" key="4">
    <source>
        <dbReference type="PROSITE" id="PS50893"/>
    </source>
</evidence>
<dbReference type="PROSITE" id="PS50893">
    <property type="entry name" value="ABC_TRANSPORTER_2"/>
    <property type="match status" value="1"/>
</dbReference>
<dbReference type="GO" id="GO:0005886">
    <property type="term" value="C:plasma membrane"/>
    <property type="evidence" value="ECO:0007669"/>
    <property type="project" value="TreeGrafter"/>
</dbReference>
<evidence type="ECO:0000256" key="1">
    <source>
        <dbReference type="ARBA" id="ARBA00022448"/>
    </source>
</evidence>
<keyword evidence="2" id="KW-0547">Nucleotide-binding</keyword>
<dbReference type="SMART" id="SM00382">
    <property type="entry name" value="AAA"/>
    <property type="match status" value="1"/>
</dbReference>
<dbReference type="GO" id="GO:1903805">
    <property type="term" value="P:L-valine import across plasma membrane"/>
    <property type="evidence" value="ECO:0007669"/>
    <property type="project" value="TreeGrafter"/>
</dbReference>
<dbReference type="AlphaFoldDB" id="A0A2G1QQL3"/>
<keyword evidence="6" id="KW-1185">Reference proteome</keyword>
<dbReference type="InterPro" id="IPR032823">
    <property type="entry name" value="BCA_ABC_TP_C"/>
</dbReference>
<dbReference type="GO" id="GO:0015192">
    <property type="term" value="F:L-phenylalanine transmembrane transporter activity"/>
    <property type="evidence" value="ECO:0007669"/>
    <property type="project" value="TreeGrafter"/>
</dbReference>
<proteinExistence type="predicted"/>
<dbReference type="EMBL" id="PDVP01000003">
    <property type="protein sequence ID" value="PHP67769.1"/>
    <property type="molecule type" value="Genomic_DNA"/>
</dbReference>
<gene>
    <name evidence="5" type="ORF">CSC94_08785</name>
</gene>
<protein>
    <submittedName>
        <fullName evidence="5">ABC transporter ATP-binding protein</fullName>
    </submittedName>
</protein>
<dbReference type="PANTHER" id="PTHR45772:SF7">
    <property type="entry name" value="AMINO ACID ABC TRANSPORTER ATP-BINDING PROTEIN"/>
    <property type="match status" value="1"/>
</dbReference>
<dbReference type="Gene3D" id="3.40.50.300">
    <property type="entry name" value="P-loop containing nucleotide triphosphate hydrolases"/>
    <property type="match status" value="1"/>
</dbReference>
<organism evidence="5 6">
    <name type="scientific">Zhengella mangrovi</name>
    <dbReference type="NCBI Taxonomy" id="1982044"/>
    <lineage>
        <taxon>Bacteria</taxon>
        <taxon>Pseudomonadati</taxon>
        <taxon>Pseudomonadota</taxon>
        <taxon>Alphaproteobacteria</taxon>
        <taxon>Hyphomicrobiales</taxon>
        <taxon>Notoacmeibacteraceae</taxon>
        <taxon>Zhengella</taxon>
    </lineage>
</organism>
<evidence type="ECO:0000256" key="2">
    <source>
        <dbReference type="ARBA" id="ARBA00022741"/>
    </source>
</evidence>
<dbReference type="InterPro" id="IPR003439">
    <property type="entry name" value="ABC_transporter-like_ATP-bd"/>
</dbReference>
<dbReference type="PANTHER" id="PTHR45772">
    <property type="entry name" value="CONSERVED COMPONENT OF ABC TRANSPORTER FOR NATURAL AMINO ACIDS-RELATED"/>
    <property type="match status" value="1"/>
</dbReference>
<dbReference type="InterPro" id="IPR051120">
    <property type="entry name" value="ABC_AA/LPS_Transport"/>
</dbReference>
<name>A0A2G1QQL3_9HYPH</name>
<dbReference type="Pfam" id="PF12399">
    <property type="entry name" value="BCA_ABC_TP_C"/>
    <property type="match status" value="1"/>
</dbReference>
<dbReference type="RefSeq" id="WP_099305936.1">
    <property type="nucleotide sequence ID" value="NZ_PDVP01000003.1"/>
</dbReference>
<dbReference type="GO" id="GO:0015808">
    <property type="term" value="P:L-alanine transport"/>
    <property type="evidence" value="ECO:0007669"/>
    <property type="project" value="TreeGrafter"/>
</dbReference>
<dbReference type="OrthoDB" id="9779872at2"/>
<reference evidence="5 6" key="1">
    <citation type="submission" date="2017-10" db="EMBL/GenBank/DDBJ databases">
        <title>Sedimentibacterium mangrovi gen. nov., sp. nov., a novel member of family Phyllobacteriacea isolated from mangrove sediment.</title>
        <authorList>
            <person name="Liao H."/>
            <person name="Tian Y."/>
        </authorList>
    </citation>
    <scope>NUCLEOTIDE SEQUENCE [LARGE SCALE GENOMIC DNA]</scope>
    <source>
        <strain evidence="5 6">X9-2-2</strain>
    </source>
</reference>
<dbReference type="InterPro" id="IPR027417">
    <property type="entry name" value="P-loop_NTPase"/>
</dbReference>
<evidence type="ECO:0000313" key="5">
    <source>
        <dbReference type="EMBL" id="PHP67769.1"/>
    </source>
</evidence>
<feature type="domain" description="ABC transporter" evidence="4">
    <location>
        <begin position="6"/>
        <end position="238"/>
    </location>
</feature>
<accession>A0A2G1QQL3</accession>
<dbReference type="InterPro" id="IPR003593">
    <property type="entry name" value="AAA+_ATPase"/>
</dbReference>
<dbReference type="GO" id="GO:0005524">
    <property type="term" value="F:ATP binding"/>
    <property type="evidence" value="ECO:0007669"/>
    <property type="project" value="UniProtKB-KW"/>
</dbReference>
<dbReference type="GO" id="GO:1903806">
    <property type="term" value="P:L-isoleucine import across plasma membrane"/>
    <property type="evidence" value="ECO:0007669"/>
    <property type="project" value="TreeGrafter"/>
</dbReference>
<dbReference type="GO" id="GO:0005304">
    <property type="term" value="F:L-valine transmembrane transporter activity"/>
    <property type="evidence" value="ECO:0007669"/>
    <property type="project" value="TreeGrafter"/>
</dbReference>
<comment type="caution">
    <text evidence="5">The sequence shown here is derived from an EMBL/GenBank/DDBJ whole genome shotgun (WGS) entry which is preliminary data.</text>
</comment>
<evidence type="ECO:0000313" key="6">
    <source>
        <dbReference type="Proteomes" id="UP000221168"/>
    </source>
</evidence>
<sequence length="241" mass="25987">MSGFVLSVENLTRRFGGLVAVNDVSFNLRKGDLLSIIGPNGAGKTTMFNLVTGQYPPSAGRVIFNGADISGLRPHARAKLGLGRTFQISKTLTTLTTLENAMVGAFLKRNNLSEAADYAMHVLDMVGLGARAGIKAGTLTLSERRRLEIARALALDCSVLLLDEVMAGLNQKEVESVIDLVRKLNGEGLTIMVIEHNLKVVRAFQSRVIVLDFGRLIADGSPDHVLSDPHVVEAYLGRQHA</sequence>
<dbReference type="GO" id="GO:0042941">
    <property type="term" value="P:D-alanine transmembrane transport"/>
    <property type="evidence" value="ECO:0007669"/>
    <property type="project" value="TreeGrafter"/>
</dbReference>
<dbReference type="CDD" id="cd03219">
    <property type="entry name" value="ABC_Mj1267_LivG_branched"/>
    <property type="match status" value="1"/>
</dbReference>
<evidence type="ECO:0000256" key="3">
    <source>
        <dbReference type="ARBA" id="ARBA00022840"/>
    </source>
</evidence>